<evidence type="ECO:0000313" key="7">
    <source>
        <dbReference type="EMBL" id="KAK9723354.1"/>
    </source>
</evidence>
<dbReference type="SMART" id="SM01332">
    <property type="entry name" value="Cyclin_C"/>
    <property type="match status" value="1"/>
</dbReference>
<feature type="domain" description="Cyclin C-terminal" evidence="6">
    <location>
        <begin position="303"/>
        <end position="417"/>
    </location>
</feature>
<keyword evidence="2 4" id="KW-0195">Cyclin</keyword>
<dbReference type="InterPro" id="IPR013763">
    <property type="entry name" value="Cyclin-like_dom"/>
</dbReference>
<evidence type="ECO:0000256" key="1">
    <source>
        <dbReference type="ARBA" id="ARBA00022618"/>
    </source>
</evidence>
<dbReference type="CDD" id="cd20568">
    <property type="entry name" value="CYCLIN_CLBs_yeast_rpt1"/>
    <property type="match status" value="1"/>
</dbReference>
<feature type="domain" description="Cyclin-like" evidence="5">
    <location>
        <begin position="307"/>
        <end position="388"/>
    </location>
</feature>
<dbReference type="CDD" id="cd20512">
    <property type="entry name" value="CYCLIN_CLBs_yeast_rpt2"/>
    <property type="match status" value="1"/>
</dbReference>
<dbReference type="Pfam" id="PF02984">
    <property type="entry name" value="Cyclin_C"/>
    <property type="match status" value="1"/>
</dbReference>
<organism evidence="7 8">
    <name type="scientific">Basidiobolus ranarum</name>
    <dbReference type="NCBI Taxonomy" id="34480"/>
    <lineage>
        <taxon>Eukaryota</taxon>
        <taxon>Fungi</taxon>
        <taxon>Fungi incertae sedis</taxon>
        <taxon>Zoopagomycota</taxon>
        <taxon>Entomophthoromycotina</taxon>
        <taxon>Basidiobolomycetes</taxon>
        <taxon>Basidiobolales</taxon>
        <taxon>Basidiobolaceae</taxon>
        <taxon>Basidiobolus</taxon>
    </lineage>
</organism>
<comment type="caution">
    <text evidence="7">The sequence shown here is derived from an EMBL/GenBank/DDBJ whole genome shotgun (WGS) entry which is preliminary data.</text>
</comment>
<dbReference type="EMBL" id="JASJQH010006926">
    <property type="protein sequence ID" value="KAK9723354.1"/>
    <property type="molecule type" value="Genomic_DNA"/>
</dbReference>
<keyword evidence="3" id="KW-0131">Cell cycle</keyword>
<dbReference type="PANTHER" id="PTHR10177">
    <property type="entry name" value="CYCLINS"/>
    <property type="match status" value="1"/>
</dbReference>
<evidence type="ECO:0000259" key="6">
    <source>
        <dbReference type="SMART" id="SM01332"/>
    </source>
</evidence>
<name>A0ABR2W9D0_9FUNG</name>
<dbReference type="SUPFAM" id="SSF47954">
    <property type="entry name" value="Cyclin-like"/>
    <property type="match status" value="2"/>
</dbReference>
<dbReference type="Proteomes" id="UP001479436">
    <property type="component" value="Unassembled WGS sequence"/>
</dbReference>
<evidence type="ECO:0000256" key="3">
    <source>
        <dbReference type="ARBA" id="ARBA00023306"/>
    </source>
</evidence>
<reference evidence="7 8" key="1">
    <citation type="submission" date="2023-04" db="EMBL/GenBank/DDBJ databases">
        <title>Genome of Basidiobolus ranarum AG-B5.</title>
        <authorList>
            <person name="Stajich J.E."/>
            <person name="Carter-House D."/>
            <person name="Gryganskyi A."/>
        </authorList>
    </citation>
    <scope>NUCLEOTIDE SEQUENCE [LARGE SCALE GENOMIC DNA]</scope>
    <source>
        <strain evidence="7 8">AG-B5</strain>
    </source>
</reference>
<dbReference type="InterPro" id="IPR046965">
    <property type="entry name" value="Cyclin_A/B-like"/>
</dbReference>
<dbReference type="InterPro" id="IPR048258">
    <property type="entry name" value="Cyclins_cyclin-box"/>
</dbReference>
<keyword evidence="1" id="KW-0132">Cell division</keyword>
<proteinExistence type="inferred from homology"/>
<dbReference type="InterPro" id="IPR006671">
    <property type="entry name" value="Cyclin_N"/>
</dbReference>
<gene>
    <name evidence="7" type="primary">CLB2_2</name>
    <name evidence="7" type="ORF">K7432_002009</name>
</gene>
<evidence type="ECO:0000259" key="5">
    <source>
        <dbReference type="SMART" id="SM00385"/>
    </source>
</evidence>
<dbReference type="Pfam" id="PF00134">
    <property type="entry name" value="Cyclin_N"/>
    <property type="match status" value="1"/>
</dbReference>
<evidence type="ECO:0000256" key="2">
    <source>
        <dbReference type="ARBA" id="ARBA00023127"/>
    </source>
</evidence>
<evidence type="ECO:0000256" key="4">
    <source>
        <dbReference type="RuleBase" id="RU000383"/>
    </source>
</evidence>
<dbReference type="SMART" id="SM00385">
    <property type="entry name" value="CYCLIN"/>
    <property type="match status" value="2"/>
</dbReference>
<dbReference type="InterPro" id="IPR036915">
    <property type="entry name" value="Cyclin-like_sf"/>
</dbReference>
<sequence>MNLRRTTTDENSVGVGKPLLSKNATKLQAIKSNSTNPTGLKTKLVNKGGVARKRSALGDVSNVLAPQAQNAGLKKKSTLVARKATETKPASTLIPKKRASQTVEVTIPTGENPLKKVAGDHKMIMEEFLECSPMAIDEPMAEQMEEEQGMLAQDWDDLDAEDEFDPLMVSEYVVEIFEYLRELEPQYQPNHNYMDNQKGLAWKMRSILVDWLVEVHDKFRLLPETLFFAINIIDRFLSQRVVSLVKLQLVGITSMLIAAKVEEIMCPSIENFIYMADGGYTEEEVKKAERYILQVLEWNMSYPNPLNFLRRISKADDYDVQTRTIAKYLMEVALIDHRFLEYPPSQISAAGLFLARHMLNRGEWNANLVHYSGYTQEQIMPVVEILMDNLSKPMKYEAIFKKYAGKKFMRISLTVKDWISKNVSY</sequence>
<dbReference type="PROSITE" id="PS00292">
    <property type="entry name" value="CYCLINS"/>
    <property type="match status" value="1"/>
</dbReference>
<dbReference type="PIRSF" id="PIRSF001771">
    <property type="entry name" value="Cyclin_A_B_D_E"/>
    <property type="match status" value="1"/>
</dbReference>
<evidence type="ECO:0000313" key="8">
    <source>
        <dbReference type="Proteomes" id="UP001479436"/>
    </source>
</evidence>
<dbReference type="InterPro" id="IPR004367">
    <property type="entry name" value="Cyclin_C-dom"/>
</dbReference>
<keyword evidence="8" id="KW-1185">Reference proteome</keyword>
<feature type="domain" description="Cyclin-like" evidence="5">
    <location>
        <begin position="210"/>
        <end position="294"/>
    </location>
</feature>
<dbReference type="Gene3D" id="1.10.472.10">
    <property type="entry name" value="Cyclin-like"/>
    <property type="match status" value="2"/>
</dbReference>
<protein>
    <submittedName>
        <fullName evidence="7">G2/mitotic-specific cyclin</fullName>
    </submittedName>
</protein>
<accession>A0ABR2W9D0</accession>
<comment type="similarity">
    <text evidence="4">Belongs to the cyclin family.</text>
</comment>
<dbReference type="InterPro" id="IPR039361">
    <property type="entry name" value="Cyclin"/>
</dbReference>